<dbReference type="InterPro" id="IPR014614">
    <property type="entry name" value="KsdD_DH"/>
</dbReference>
<gene>
    <name evidence="5" type="ORF">BST37_02815</name>
    <name evidence="4" type="ORF">MNVI_10990</name>
</gene>
<dbReference type="NCBIfam" id="NF009472">
    <property type="entry name" value="PRK12834.1"/>
    <property type="match status" value="1"/>
</dbReference>
<dbReference type="PANTHER" id="PTHR43260:SF1">
    <property type="entry name" value="KSDD-LIKE STEROID DEHYDROGENASE RV0785"/>
    <property type="match status" value="1"/>
</dbReference>
<dbReference type="EMBL" id="AP022583">
    <property type="protein sequence ID" value="BBY05781.1"/>
    <property type="molecule type" value="Genomic_DNA"/>
</dbReference>
<sequence length="557" mass="60479">MSETAAGSVGHAADVIIVGAGLAGLVAACEVADRGRRVLILDQENAANLGGQAFWSFGGLFFVDSPEQRRLGVRDSHELALQDWLGTAGFDRPEDYWPRQWAYAYVDFAAGEKRSWLRARGLQIFPLVGWAERGGYDARGHGNSVPRFHITWGTGPALVEIFARQLRDRSTVRFAHRHRVDELIVEGDAVVGVRGSVLEPSDQPRGVPSSRKVIRDFEFRSSAVIVTSGGIGGNHDLVRQNWPQRMGRVPEQLLSGVPAHVDGRMIGIAEKAGARVINRDRMWHYTEGITNYDPIWPLHGIRIIPGPSSLWLDANGKRLPAPLYPGFDTLGTLEYIAKTGQDYTWFVLNSRIIEKEFALSGQEQNPDLTGRSVRQLLASRAGSGPPAPVQAFVDRGVDFVSADSLRELVTAMNKIPDVVPLDYSTVAAEVTARDREVANRFCKDSQITAIHAARIYWGDRLGRVVAPHRLTDTKAGPLIAVKLHILTRKTLGGLETDLDARVLKADGTPFDGLYAAGEVAGFGGGGVHGYRALEGTFLGGCIFSGRAAGRGAAADIA</sequence>
<dbReference type="RefSeq" id="WP_083085288.1">
    <property type="nucleotide sequence ID" value="NZ_AP022583.1"/>
</dbReference>
<dbReference type="Proteomes" id="UP000466894">
    <property type="component" value="Chromosome"/>
</dbReference>
<dbReference type="PANTHER" id="PTHR43260">
    <property type="entry name" value="3-KETOSTEROID-DELTA-1-DEHYDROGENASE"/>
    <property type="match status" value="1"/>
</dbReference>
<protein>
    <submittedName>
        <fullName evidence="5">FAD-binding dehydrogenase</fullName>
    </submittedName>
    <submittedName>
        <fullName evidence="4">KsdD-like steroid dehydrogenase</fullName>
    </submittedName>
</protein>
<reference evidence="4 7" key="2">
    <citation type="journal article" date="2019" name="Emerg. Microbes Infect.">
        <title>Comprehensive subspecies identification of 175 nontuberculous mycobacteria species based on 7547 genomic profiles.</title>
        <authorList>
            <person name="Matsumoto Y."/>
            <person name="Kinjo T."/>
            <person name="Motooka D."/>
            <person name="Nabeya D."/>
            <person name="Jung N."/>
            <person name="Uechi K."/>
            <person name="Horii T."/>
            <person name="Iida T."/>
            <person name="Fujita J."/>
            <person name="Nakamura S."/>
        </authorList>
    </citation>
    <scope>NUCLEOTIDE SEQUENCE [LARGE SCALE GENOMIC DNA]</scope>
    <source>
        <strain evidence="4 7">JCM 16367</strain>
    </source>
</reference>
<reference evidence="5 6" key="1">
    <citation type="submission" date="2017-02" db="EMBL/GenBank/DDBJ databases">
        <title>The new phylogeny of genus Mycobacterium.</title>
        <authorList>
            <person name="Tortoli E."/>
            <person name="Trovato A."/>
            <person name="Cirillo D.M."/>
        </authorList>
    </citation>
    <scope>NUCLEOTIDE SEQUENCE [LARGE SCALE GENOMIC DNA]</scope>
    <source>
        <strain evidence="5 6">DSM 45145</strain>
    </source>
</reference>
<dbReference type="Gene3D" id="3.90.700.10">
    <property type="entry name" value="Succinate dehydrogenase/fumarate reductase flavoprotein, catalytic domain"/>
    <property type="match status" value="1"/>
</dbReference>
<proteinExistence type="predicted"/>
<evidence type="ECO:0000313" key="5">
    <source>
        <dbReference type="EMBL" id="ORB17687.1"/>
    </source>
</evidence>
<dbReference type="OrthoDB" id="9813348at2"/>
<dbReference type="InterPro" id="IPR003953">
    <property type="entry name" value="FAD-dep_OxRdtase_2_FAD-bd"/>
</dbReference>
<evidence type="ECO:0000256" key="1">
    <source>
        <dbReference type="ARBA" id="ARBA00022630"/>
    </source>
</evidence>
<dbReference type="SUPFAM" id="SSF51905">
    <property type="entry name" value="FAD/NAD(P)-binding domain"/>
    <property type="match status" value="1"/>
</dbReference>
<dbReference type="InterPro" id="IPR036188">
    <property type="entry name" value="FAD/NAD-bd_sf"/>
</dbReference>
<keyword evidence="1" id="KW-0285">Flavoprotein</keyword>
<dbReference type="Gene3D" id="3.50.50.60">
    <property type="entry name" value="FAD/NAD(P)-binding domain"/>
    <property type="match status" value="1"/>
</dbReference>
<dbReference type="EMBL" id="MVIC01000003">
    <property type="protein sequence ID" value="ORB17687.1"/>
    <property type="molecule type" value="Genomic_DNA"/>
</dbReference>
<reference evidence="4" key="3">
    <citation type="submission" date="2020-02" db="EMBL/GenBank/DDBJ databases">
        <authorList>
            <person name="Matsumoto Y."/>
            <person name="Motooka D."/>
            <person name="Nakamura S."/>
        </authorList>
    </citation>
    <scope>NUCLEOTIDE SEQUENCE</scope>
    <source>
        <strain evidence="4">JCM 16367</strain>
    </source>
</reference>
<organism evidence="4 7">
    <name type="scientific">Mycobacterium noviomagense</name>
    <dbReference type="NCBI Taxonomy" id="459858"/>
    <lineage>
        <taxon>Bacteria</taxon>
        <taxon>Bacillati</taxon>
        <taxon>Actinomycetota</taxon>
        <taxon>Actinomycetes</taxon>
        <taxon>Mycobacteriales</taxon>
        <taxon>Mycobacteriaceae</taxon>
        <taxon>Mycobacterium</taxon>
    </lineage>
</organism>
<dbReference type="Pfam" id="PF00890">
    <property type="entry name" value="FAD_binding_2"/>
    <property type="match status" value="1"/>
</dbReference>
<dbReference type="AlphaFoldDB" id="A0A7I7PB07"/>
<keyword evidence="6" id="KW-1185">Reference proteome</keyword>
<evidence type="ECO:0000259" key="3">
    <source>
        <dbReference type="Pfam" id="PF00890"/>
    </source>
</evidence>
<evidence type="ECO:0000313" key="4">
    <source>
        <dbReference type="EMBL" id="BBY05781.1"/>
    </source>
</evidence>
<dbReference type="InterPro" id="IPR027477">
    <property type="entry name" value="Succ_DH/fumarate_Rdtase_cat_sf"/>
</dbReference>
<keyword evidence="2" id="KW-0560">Oxidoreductase</keyword>
<dbReference type="PIRSF" id="PIRSF036654">
    <property type="entry name" value="UCP036654"/>
    <property type="match status" value="1"/>
</dbReference>
<accession>A0A7I7PB07</accession>
<evidence type="ECO:0000313" key="6">
    <source>
        <dbReference type="Proteomes" id="UP000192374"/>
    </source>
</evidence>
<evidence type="ECO:0000256" key="2">
    <source>
        <dbReference type="ARBA" id="ARBA00023002"/>
    </source>
</evidence>
<dbReference type="KEGG" id="mnv:MNVI_10990"/>
<dbReference type="Proteomes" id="UP000192374">
    <property type="component" value="Unassembled WGS sequence"/>
</dbReference>
<evidence type="ECO:0000313" key="7">
    <source>
        <dbReference type="Proteomes" id="UP000466894"/>
    </source>
</evidence>
<feature type="domain" description="FAD-dependent oxidoreductase 2 FAD-binding" evidence="3">
    <location>
        <begin position="14"/>
        <end position="538"/>
    </location>
</feature>
<name>A0A7I7PB07_9MYCO</name>
<dbReference type="GO" id="GO:0033765">
    <property type="term" value="F:steroid dehydrogenase activity, acting on the CH-CH group of donors"/>
    <property type="evidence" value="ECO:0007669"/>
    <property type="project" value="UniProtKB-ARBA"/>
</dbReference>